<feature type="transmembrane region" description="Helical" evidence="6">
    <location>
        <begin position="100"/>
        <end position="121"/>
    </location>
</feature>
<keyword evidence="4 6" id="KW-1133">Transmembrane helix</keyword>
<dbReference type="SUPFAM" id="SSF103473">
    <property type="entry name" value="MFS general substrate transporter"/>
    <property type="match status" value="1"/>
</dbReference>
<accession>A0ABV9N4U6</accession>
<feature type="transmembrane region" description="Helical" evidence="6">
    <location>
        <begin position="312"/>
        <end position="332"/>
    </location>
</feature>
<proteinExistence type="predicted"/>
<evidence type="ECO:0000313" key="9">
    <source>
        <dbReference type="Proteomes" id="UP001595953"/>
    </source>
</evidence>
<feature type="transmembrane region" description="Helical" evidence="6">
    <location>
        <begin position="166"/>
        <end position="185"/>
    </location>
</feature>
<dbReference type="PANTHER" id="PTHR43702:SF11">
    <property type="entry name" value="L-FUCOSE-PROTON SYMPORTER"/>
    <property type="match status" value="1"/>
</dbReference>
<evidence type="ECO:0000256" key="3">
    <source>
        <dbReference type="ARBA" id="ARBA00022692"/>
    </source>
</evidence>
<feature type="transmembrane region" description="Helical" evidence="6">
    <location>
        <begin position="12"/>
        <end position="31"/>
    </location>
</feature>
<feature type="transmembrane region" description="Helical" evidence="6">
    <location>
        <begin position="51"/>
        <end position="67"/>
    </location>
</feature>
<evidence type="ECO:0000256" key="5">
    <source>
        <dbReference type="ARBA" id="ARBA00023136"/>
    </source>
</evidence>
<keyword evidence="5 6" id="KW-0472">Membrane</keyword>
<gene>
    <name evidence="8" type="ORF">ACFO5O_08975</name>
</gene>
<evidence type="ECO:0000256" key="1">
    <source>
        <dbReference type="ARBA" id="ARBA00004429"/>
    </source>
</evidence>
<keyword evidence="3 6" id="KW-0812">Transmembrane</keyword>
<feature type="transmembrane region" description="Helical" evidence="6">
    <location>
        <begin position="206"/>
        <end position="228"/>
    </location>
</feature>
<feature type="transmembrane region" description="Helical" evidence="6">
    <location>
        <begin position="248"/>
        <end position="267"/>
    </location>
</feature>
<evidence type="ECO:0000313" key="8">
    <source>
        <dbReference type="EMBL" id="MFC4722454.1"/>
    </source>
</evidence>
<dbReference type="PROSITE" id="PS50850">
    <property type="entry name" value="MFS"/>
    <property type="match status" value="1"/>
</dbReference>
<dbReference type="InterPro" id="IPR050375">
    <property type="entry name" value="MFS_TsgA-like"/>
</dbReference>
<dbReference type="Gene3D" id="1.20.1250.20">
    <property type="entry name" value="MFS general substrate transporter like domains"/>
    <property type="match status" value="1"/>
</dbReference>
<dbReference type="InterPro" id="IPR036259">
    <property type="entry name" value="MFS_trans_sf"/>
</dbReference>
<comment type="caution">
    <text evidence="8">The sequence shown here is derived from an EMBL/GenBank/DDBJ whole genome shotgun (WGS) entry which is preliminary data.</text>
</comment>
<keyword evidence="9" id="KW-1185">Reference proteome</keyword>
<keyword evidence="2" id="KW-1003">Cell membrane</keyword>
<name>A0ABV9N4U6_9FLAO</name>
<evidence type="ECO:0000256" key="2">
    <source>
        <dbReference type="ARBA" id="ARBA00022475"/>
    </source>
</evidence>
<comment type="subcellular location">
    <subcellularLocation>
        <location evidence="1">Cell inner membrane</location>
        <topology evidence="1">Multi-pass membrane protein</topology>
    </subcellularLocation>
</comment>
<reference evidence="9" key="1">
    <citation type="journal article" date="2019" name="Int. J. Syst. Evol. Microbiol.">
        <title>The Global Catalogue of Microorganisms (GCM) 10K type strain sequencing project: providing services to taxonomists for standard genome sequencing and annotation.</title>
        <authorList>
            <consortium name="The Broad Institute Genomics Platform"/>
            <consortium name="The Broad Institute Genome Sequencing Center for Infectious Disease"/>
            <person name="Wu L."/>
            <person name="Ma J."/>
        </authorList>
    </citation>
    <scope>NUCLEOTIDE SEQUENCE [LARGE SCALE GENOMIC DNA]</scope>
    <source>
        <strain evidence="9">CCUG 63682</strain>
    </source>
</reference>
<feature type="domain" description="Major facilitator superfamily (MFS) profile" evidence="7">
    <location>
        <begin position="6"/>
        <end position="404"/>
    </location>
</feature>
<feature type="transmembrane region" description="Helical" evidence="6">
    <location>
        <begin position="279"/>
        <end position="300"/>
    </location>
</feature>
<dbReference type="InterPro" id="IPR011701">
    <property type="entry name" value="MFS"/>
</dbReference>
<feature type="transmembrane region" description="Helical" evidence="6">
    <location>
        <begin position="353"/>
        <end position="377"/>
    </location>
</feature>
<feature type="transmembrane region" description="Helical" evidence="6">
    <location>
        <begin position="133"/>
        <end position="154"/>
    </location>
</feature>
<dbReference type="InterPro" id="IPR020846">
    <property type="entry name" value="MFS_dom"/>
</dbReference>
<dbReference type="RefSeq" id="WP_387962975.1">
    <property type="nucleotide sequence ID" value="NZ_JBHSGP010000014.1"/>
</dbReference>
<evidence type="ECO:0000256" key="6">
    <source>
        <dbReference type="SAM" id="Phobius"/>
    </source>
</evidence>
<feature type="transmembrane region" description="Helical" evidence="6">
    <location>
        <begin position="74"/>
        <end position="94"/>
    </location>
</feature>
<organism evidence="8 9">
    <name type="scientific">Geojedonia litorea</name>
    <dbReference type="NCBI Taxonomy" id="1268269"/>
    <lineage>
        <taxon>Bacteria</taxon>
        <taxon>Pseudomonadati</taxon>
        <taxon>Bacteroidota</taxon>
        <taxon>Flavobacteriia</taxon>
        <taxon>Flavobacteriales</taxon>
        <taxon>Flavobacteriaceae</taxon>
        <taxon>Geojedonia</taxon>
    </lineage>
</organism>
<evidence type="ECO:0000256" key="4">
    <source>
        <dbReference type="ARBA" id="ARBA00022989"/>
    </source>
</evidence>
<dbReference type="Pfam" id="PF07690">
    <property type="entry name" value="MFS_1"/>
    <property type="match status" value="1"/>
</dbReference>
<dbReference type="PANTHER" id="PTHR43702">
    <property type="entry name" value="L-FUCOSE-PROTON SYMPORTER"/>
    <property type="match status" value="1"/>
</dbReference>
<feature type="transmembrane region" description="Helical" evidence="6">
    <location>
        <begin position="383"/>
        <end position="405"/>
    </location>
</feature>
<dbReference type="Proteomes" id="UP001595953">
    <property type="component" value="Unassembled WGS sequence"/>
</dbReference>
<evidence type="ECO:0000259" key="7">
    <source>
        <dbReference type="PROSITE" id="PS50850"/>
    </source>
</evidence>
<sequence length="411" mass="45471">MKKLGIKFSLFLNYFVFAFLLNSVGTVILQVQRTFDVSKSSASVLEGFKDFPIAIASFILASFLPKIGLKRSMLIGLLIVTLFCWLTPFSSEFWYFKLLFASIGVSFALIKVSVFATIGLITKNEKEHGSFMGILEGIFMAGILLGNIIFSLFIDDHNPKSQSWLNMYWLMGGISLLAFFVLLVSPLDESAAKIEKRTFSEDFKEMLLIAFKPLILIFIASIFLYVLIEQSFQTWFPTFYEGILNAPASMAIQAGAVLAGAFMIGRFSAGIVLSRIKWIYVLSVCLIIVAIIVLIALPLANNVVLGDKISWLKAPMVVYLMPLMGLFLAPIYPTLNSTILSALPKHMHSSMSGLIVVFSALGGTTGSIITGHVFEAYSGTTAFYFSLIPITAIFIIIWILHMTIIKTKVES</sequence>
<protein>
    <submittedName>
        <fullName evidence="8">MFS transporter</fullName>
    </submittedName>
</protein>
<dbReference type="EMBL" id="JBHSGP010000014">
    <property type="protein sequence ID" value="MFC4722454.1"/>
    <property type="molecule type" value="Genomic_DNA"/>
</dbReference>